<proteinExistence type="predicted"/>
<dbReference type="Gramene" id="OB01G33660.1">
    <property type="protein sequence ID" value="OB01G33660.1"/>
    <property type="gene ID" value="OB01G33660"/>
</dbReference>
<evidence type="ECO:0000313" key="2">
    <source>
        <dbReference type="EnsemblPlants" id="OB01G33660.1"/>
    </source>
</evidence>
<feature type="transmembrane region" description="Helical" evidence="1">
    <location>
        <begin position="38"/>
        <end position="62"/>
    </location>
</feature>
<dbReference type="EnsemblPlants" id="OB01G33660.1">
    <property type="protein sequence ID" value="OB01G33660.1"/>
    <property type="gene ID" value="OB01G33660"/>
</dbReference>
<keyword evidence="3" id="KW-1185">Reference proteome</keyword>
<dbReference type="AlphaFoldDB" id="J3L2B0"/>
<dbReference type="HOGENOM" id="CLU_2430583_0_0_1"/>
<name>J3L2B0_ORYBR</name>
<protein>
    <submittedName>
        <fullName evidence="2">Uncharacterized protein</fullName>
    </submittedName>
</protein>
<organism evidence="2">
    <name type="scientific">Oryza brachyantha</name>
    <name type="common">malo sina</name>
    <dbReference type="NCBI Taxonomy" id="4533"/>
    <lineage>
        <taxon>Eukaryota</taxon>
        <taxon>Viridiplantae</taxon>
        <taxon>Streptophyta</taxon>
        <taxon>Embryophyta</taxon>
        <taxon>Tracheophyta</taxon>
        <taxon>Spermatophyta</taxon>
        <taxon>Magnoliopsida</taxon>
        <taxon>Liliopsida</taxon>
        <taxon>Poales</taxon>
        <taxon>Poaceae</taxon>
        <taxon>BOP clade</taxon>
        <taxon>Oryzoideae</taxon>
        <taxon>Oryzeae</taxon>
        <taxon>Oryzinae</taxon>
        <taxon>Oryza</taxon>
    </lineage>
</organism>
<keyword evidence="1" id="KW-1133">Transmembrane helix</keyword>
<keyword evidence="1" id="KW-0472">Membrane</keyword>
<evidence type="ECO:0000313" key="3">
    <source>
        <dbReference type="Proteomes" id="UP000006038"/>
    </source>
</evidence>
<sequence length="91" mass="10248">MVRMVTSSNCKAAAISGKPRRNHAGVQGYALSSTLVRIVLPIIMYRVFFFSFLLYFSLLCCVRSFTVSCKKLIAKQNWNCSSSFHIVKSMS</sequence>
<evidence type="ECO:0000256" key="1">
    <source>
        <dbReference type="SAM" id="Phobius"/>
    </source>
</evidence>
<reference evidence="2" key="1">
    <citation type="journal article" date="2013" name="Nat. Commun.">
        <title>Whole-genome sequencing of Oryza brachyantha reveals mechanisms underlying Oryza genome evolution.</title>
        <authorList>
            <person name="Chen J."/>
            <person name="Huang Q."/>
            <person name="Gao D."/>
            <person name="Wang J."/>
            <person name="Lang Y."/>
            <person name="Liu T."/>
            <person name="Li B."/>
            <person name="Bai Z."/>
            <person name="Luis Goicoechea J."/>
            <person name="Liang C."/>
            <person name="Chen C."/>
            <person name="Zhang W."/>
            <person name="Sun S."/>
            <person name="Liao Y."/>
            <person name="Zhang X."/>
            <person name="Yang L."/>
            <person name="Song C."/>
            <person name="Wang M."/>
            <person name="Shi J."/>
            <person name="Liu G."/>
            <person name="Liu J."/>
            <person name="Zhou H."/>
            <person name="Zhou W."/>
            <person name="Yu Q."/>
            <person name="An N."/>
            <person name="Chen Y."/>
            <person name="Cai Q."/>
            <person name="Wang B."/>
            <person name="Liu B."/>
            <person name="Min J."/>
            <person name="Huang Y."/>
            <person name="Wu H."/>
            <person name="Li Z."/>
            <person name="Zhang Y."/>
            <person name="Yin Y."/>
            <person name="Song W."/>
            <person name="Jiang J."/>
            <person name="Jackson S.A."/>
            <person name="Wing R.A."/>
            <person name="Wang J."/>
            <person name="Chen M."/>
        </authorList>
    </citation>
    <scope>NUCLEOTIDE SEQUENCE [LARGE SCALE GENOMIC DNA]</scope>
    <source>
        <strain evidence="2">cv. IRGC 101232</strain>
    </source>
</reference>
<reference evidence="2" key="2">
    <citation type="submission" date="2013-04" db="UniProtKB">
        <authorList>
            <consortium name="EnsemblPlants"/>
        </authorList>
    </citation>
    <scope>IDENTIFICATION</scope>
</reference>
<keyword evidence="1" id="KW-0812">Transmembrane</keyword>
<dbReference type="Proteomes" id="UP000006038">
    <property type="component" value="Chromosome 1"/>
</dbReference>
<accession>J3L2B0</accession>